<dbReference type="PANTHER" id="PTHR30047:SF7">
    <property type="entry name" value="HIGH-AFFINITY CHOLINE TRANSPORT PROTEIN"/>
    <property type="match status" value="1"/>
</dbReference>
<dbReference type="PANTHER" id="PTHR30047">
    <property type="entry name" value="HIGH-AFFINITY CHOLINE TRANSPORT PROTEIN-RELATED"/>
    <property type="match status" value="1"/>
</dbReference>
<feature type="transmembrane region" description="Helical" evidence="8">
    <location>
        <begin position="21"/>
        <end position="42"/>
    </location>
</feature>
<comment type="similarity">
    <text evidence="2">Belongs to the BCCT transporter (TC 2.A.15) family.</text>
</comment>
<evidence type="ECO:0000256" key="7">
    <source>
        <dbReference type="ARBA" id="ARBA00023136"/>
    </source>
</evidence>
<dbReference type="EMBL" id="BDQX01000098">
    <property type="protein sequence ID" value="GBG07478.1"/>
    <property type="molecule type" value="Genomic_DNA"/>
</dbReference>
<evidence type="ECO:0000256" key="3">
    <source>
        <dbReference type="ARBA" id="ARBA00022448"/>
    </source>
</evidence>
<evidence type="ECO:0000313" key="10">
    <source>
        <dbReference type="Proteomes" id="UP000245202"/>
    </source>
</evidence>
<feature type="transmembrane region" description="Helical" evidence="8">
    <location>
        <begin position="458"/>
        <end position="479"/>
    </location>
</feature>
<feature type="transmembrane region" description="Helical" evidence="8">
    <location>
        <begin position="485"/>
        <end position="506"/>
    </location>
</feature>
<dbReference type="NCBIfam" id="TIGR00842">
    <property type="entry name" value="bcct"/>
    <property type="match status" value="1"/>
</dbReference>
<feature type="transmembrane region" description="Helical" evidence="8">
    <location>
        <begin position="330"/>
        <end position="347"/>
    </location>
</feature>
<dbReference type="GO" id="GO:0005886">
    <property type="term" value="C:plasma membrane"/>
    <property type="evidence" value="ECO:0007669"/>
    <property type="project" value="UniProtKB-SubCell"/>
</dbReference>
<comment type="caution">
    <text evidence="9">The sequence shown here is derived from an EMBL/GenBank/DDBJ whole genome shotgun (WGS) entry which is preliminary data.</text>
</comment>
<dbReference type="Proteomes" id="UP000245202">
    <property type="component" value="Unassembled WGS sequence"/>
</dbReference>
<protein>
    <submittedName>
        <fullName evidence="9">Glycine/betaine ABC transporter permease</fullName>
    </submittedName>
</protein>
<dbReference type="AlphaFoldDB" id="A0A2R5ER19"/>
<evidence type="ECO:0000256" key="5">
    <source>
        <dbReference type="ARBA" id="ARBA00022692"/>
    </source>
</evidence>
<feature type="transmembrane region" description="Helical" evidence="8">
    <location>
        <begin position="239"/>
        <end position="263"/>
    </location>
</feature>
<feature type="transmembrane region" description="Helical" evidence="8">
    <location>
        <begin position="152"/>
        <end position="173"/>
    </location>
</feature>
<accession>A0A2R5ER19</accession>
<evidence type="ECO:0000256" key="2">
    <source>
        <dbReference type="ARBA" id="ARBA00005658"/>
    </source>
</evidence>
<dbReference type="GO" id="GO:0022857">
    <property type="term" value="F:transmembrane transporter activity"/>
    <property type="evidence" value="ECO:0007669"/>
    <property type="project" value="InterPro"/>
</dbReference>
<feature type="transmembrane region" description="Helical" evidence="8">
    <location>
        <begin position="62"/>
        <end position="82"/>
    </location>
</feature>
<feature type="transmembrane region" description="Helical" evidence="8">
    <location>
        <begin position="275"/>
        <end position="295"/>
    </location>
</feature>
<keyword evidence="10" id="KW-1185">Reference proteome</keyword>
<dbReference type="InterPro" id="IPR000060">
    <property type="entry name" value="BCCT_transptr"/>
</dbReference>
<feature type="transmembrane region" description="Helical" evidence="8">
    <location>
        <begin position="359"/>
        <end position="378"/>
    </location>
</feature>
<evidence type="ECO:0000256" key="1">
    <source>
        <dbReference type="ARBA" id="ARBA00004651"/>
    </source>
</evidence>
<sequence length="532" mass="58544">MYGLHILWMIGIHADLIKSGGHYMVLAVSIIIVALFAIWGAIAPEQLASVSGWAYNFSISNFGWFYLIATLFFLVFAIYLAFSRFGHIRLGDDDDEPEYSTLSWLSMLFSAGMGIGLVFWGVAEPLSHYLSPPEGAEGGTADAARLAMRYSFFHWGLHPWAIYTIIALALAYFQFRKGYKGLISSAFIPLLGERLVNGGIGKAIDILAVIATVFGVATSLGLGALQINGGLLHLFGVPLTVWTQIMIIVIVTVLFLISAVSGLNKGIQLLSNTNLVIAVLLMLFVWMTGPTAFIFETFTTTLGSYLQNLINMSLRMTPFSKGTWVGTWTLFYWAWWIAWAPFVGTFIARVSRGRTIKEFVIFVMMLPSLFGFIWFSVFGGTGLHQELFDGAQLAESVTENTTTALFLTLENLPLGMIMSVVATVLIMIFFITSADSATFVMGMFTTDGDLNPGNKVKIAWGVLQSAIAVTLLISGGLAGLQTASIVVALPFAFIIIGICFSLLKALQAEDKERRMKEKQQRRRLKQLLEKEL</sequence>
<evidence type="ECO:0000256" key="6">
    <source>
        <dbReference type="ARBA" id="ARBA00022989"/>
    </source>
</evidence>
<keyword evidence="4" id="KW-1003">Cell membrane</keyword>
<comment type="subcellular location">
    <subcellularLocation>
        <location evidence="1">Cell membrane</location>
        <topology evidence="1">Multi-pass membrane protein</topology>
    </subcellularLocation>
</comment>
<dbReference type="Pfam" id="PF02028">
    <property type="entry name" value="BCCT"/>
    <property type="match status" value="1"/>
</dbReference>
<keyword evidence="7 8" id="KW-0472">Membrane</keyword>
<evidence type="ECO:0000256" key="4">
    <source>
        <dbReference type="ARBA" id="ARBA00022475"/>
    </source>
</evidence>
<feature type="transmembrane region" description="Helical" evidence="8">
    <location>
        <begin position="416"/>
        <end position="446"/>
    </location>
</feature>
<evidence type="ECO:0000256" key="8">
    <source>
        <dbReference type="SAM" id="Phobius"/>
    </source>
</evidence>
<proteinExistence type="inferred from homology"/>
<keyword evidence="3" id="KW-0813">Transport</keyword>
<keyword evidence="5 8" id="KW-0812">Transmembrane</keyword>
<evidence type="ECO:0000313" key="9">
    <source>
        <dbReference type="EMBL" id="GBG07478.1"/>
    </source>
</evidence>
<feature type="transmembrane region" description="Helical" evidence="8">
    <location>
        <begin position="102"/>
        <end position="123"/>
    </location>
</feature>
<keyword evidence="6 8" id="KW-1133">Transmembrane helix</keyword>
<feature type="transmembrane region" description="Helical" evidence="8">
    <location>
        <begin position="204"/>
        <end position="227"/>
    </location>
</feature>
<gene>
    <name evidence="9" type="ORF">PAT3040_02030</name>
</gene>
<reference evidence="9 10" key="1">
    <citation type="submission" date="2017-08" db="EMBL/GenBank/DDBJ databases">
        <title>Substantial Increase in Enzyme Production by Combined Drug-Resistance Mutations in Paenibacillus agaridevorans.</title>
        <authorList>
            <person name="Tanaka Y."/>
            <person name="Funane K."/>
            <person name="Hosaka T."/>
            <person name="Shiwa Y."/>
            <person name="Fujita N."/>
            <person name="Miyazaki T."/>
            <person name="Yoshikawa H."/>
            <person name="Murakami K."/>
            <person name="Kasahara K."/>
            <person name="Inaoka T."/>
            <person name="Hiraga Y."/>
            <person name="Ochi K."/>
        </authorList>
    </citation>
    <scope>NUCLEOTIDE SEQUENCE [LARGE SCALE GENOMIC DNA]</scope>
    <source>
        <strain evidence="9 10">T-3040</strain>
    </source>
</reference>
<name>A0A2R5ER19_9BACL</name>
<organism evidence="9 10">
    <name type="scientific">Paenibacillus agaridevorans</name>
    <dbReference type="NCBI Taxonomy" id="171404"/>
    <lineage>
        <taxon>Bacteria</taxon>
        <taxon>Bacillati</taxon>
        <taxon>Bacillota</taxon>
        <taxon>Bacilli</taxon>
        <taxon>Bacillales</taxon>
        <taxon>Paenibacillaceae</taxon>
        <taxon>Paenibacillus</taxon>
    </lineage>
</organism>